<dbReference type="EMBL" id="GBXM01008158">
    <property type="protein sequence ID" value="JAI00420.1"/>
    <property type="molecule type" value="Transcribed_RNA"/>
</dbReference>
<reference evidence="1" key="2">
    <citation type="journal article" date="2015" name="Fish Shellfish Immunol.">
        <title>Early steps in the European eel (Anguilla anguilla)-Vibrio vulnificus interaction in the gills: Role of the RtxA13 toxin.</title>
        <authorList>
            <person name="Callol A."/>
            <person name="Pajuelo D."/>
            <person name="Ebbesson L."/>
            <person name="Teles M."/>
            <person name="MacKenzie S."/>
            <person name="Amaro C."/>
        </authorList>
    </citation>
    <scope>NUCLEOTIDE SEQUENCE</scope>
</reference>
<accession>A0A0E9XCQ8</accession>
<name>A0A0E9XCQ8_ANGAN</name>
<proteinExistence type="predicted"/>
<dbReference type="AlphaFoldDB" id="A0A0E9XCQ8"/>
<protein>
    <submittedName>
        <fullName evidence="1">Uncharacterized protein</fullName>
    </submittedName>
</protein>
<sequence>MTIRVYCITHHSWVGPTTSTNSGQIHRRQVSFRGHRFETVPLYNKYCKHTSVQQGRPFQKATRLH</sequence>
<organism evidence="1">
    <name type="scientific">Anguilla anguilla</name>
    <name type="common">European freshwater eel</name>
    <name type="synonym">Muraena anguilla</name>
    <dbReference type="NCBI Taxonomy" id="7936"/>
    <lineage>
        <taxon>Eukaryota</taxon>
        <taxon>Metazoa</taxon>
        <taxon>Chordata</taxon>
        <taxon>Craniata</taxon>
        <taxon>Vertebrata</taxon>
        <taxon>Euteleostomi</taxon>
        <taxon>Actinopterygii</taxon>
        <taxon>Neopterygii</taxon>
        <taxon>Teleostei</taxon>
        <taxon>Anguilliformes</taxon>
        <taxon>Anguillidae</taxon>
        <taxon>Anguilla</taxon>
    </lineage>
</organism>
<evidence type="ECO:0000313" key="1">
    <source>
        <dbReference type="EMBL" id="JAI00420.1"/>
    </source>
</evidence>
<reference evidence="1" key="1">
    <citation type="submission" date="2014-11" db="EMBL/GenBank/DDBJ databases">
        <authorList>
            <person name="Amaro Gonzalez C."/>
        </authorList>
    </citation>
    <scope>NUCLEOTIDE SEQUENCE</scope>
</reference>